<dbReference type="InterPro" id="IPR014710">
    <property type="entry name" value="RmlC-like_jellyroll"/>
</dbReference>
<name>A0A1T5DIX7_9SPHN</name>
<evidence type="ECO:0000313" key="6">
    <source>
        <dbReference type="EMBL" id="SKB71698.1"/>
    </source>
</evidence>
<evidence type="ECO:0000259" key="5">
    <source>
        <dbReference type="PROSITE" id="PS51063"/>
    </source>
</evidence>
<evidence type="ECO:0000256" key="1">
    <source>
        <dbReference type="ARBA" id="ARBA00023015"/>
    </source>
</evidence>
<dbReference type="PROSITE" id="PS51063">
    <property type="entry name" value="HTH_CRP_2"/>
    <property type="match status" value="1"/>
</dbReference>
<dbReference type="SUPFAM" id="SSF51206">
    <property type="entry name" value="cAMP-binding domain-like"/>
    <property type="match status" value="1"/>
</dbReference>
<keyword evidence="7" id="KW-1185">Reference proteome</keyword>
<dbReference type="Proteomes" id="UP000189818">
    <property type="component" value="Unassembled WGS sequence"/>
</dbReference>
<organism evidence="6 7">
    <name type="scientific">Rhizorhabdus histidinilytica</name>
    <dbReference type="NCBI Taxonomy" id="439228"/>
    <lineage>
        <taxon>Bacteria</taxon>
        <taxon>Pseudomonadati</taxon>
        <taxon>Pseudomonadota</taxon>
        <taxon>Alphaproteobacteria</taxon>
        <taxon>Sphingomonadales</taxon>
        <taxon>Sphingomonadaceae</taxon>
        <taxon>Rhizorhabdus</taxon>
    </lineage>
</organism>
<evidence type="ECO:0000256" key="3">
    <source>
        <dbReference type="ARBA" id="ARBA00023163"/>
    </source>
</evidence>
<dbReference type="SMART" id="SM00100">
    <property type="entry name" value="cNMP"/>
    <property type="match status" value="1"/>
</dbReference>
<dbReference type="Gene3D" id="2.60.120.10">
    <property type="entry name" value="Jelly Rolls"/>
    <property type="match status" value="1"/>
</dbReference>
<dbReference type="InterPro" id="IPR018490">
    <property type="entry name" value="cNMP-bd_dom_sf"/>
</dbReference>
<dbReference type="OrthoDB" id="3525895at2"/>
<protein>
    <submittedName>
        <fullName evidence="6">Transcriptional regulator, Crp/Fnr family</fullName>
    </submittedName>
</protein>
<dbReference type="Pfam" id="PF13545">
    <property type="entry name" value="HTH_Crp_2"/>
    <property type="match status" value="1"/>
</dbReference>
<dbReference type="GO" id="GO:0003677">
    <property type="term" value="F:DNA binding"/>
    <property type="evidence" value="ECO:0007669"/>
    <property type="project" value="UniProtKB-KW"/>
</dbReference>
<dbReference type="RefSeq" id="WP_079648584.1">
    <property type="nucleotide sequence ID" value="NZ_FUYM01000005.1"/>
</dbReference>
<gene>
    <name evidence="6" type="ORF">SAMN06295920_105216</name>
</gene>
<evidence type="ECO:0000259" key="4">
    <source>
        <dbReference type="PROSITE" id="PS50042"/>
    </source>
</evidence>
<dbReference type="PANTHER" id="PTHR24567:SF74">
    <property type="entry name" value="HTH-TYPE TRANSCRIPTIONAL REGULATOR ARCR"/>
    <property type="match status" value="1"/>
</dbReference>
<dbReference type="InterPro" id="IPR050397">
    <property type="entry name" value="Env_Response_Regulators"/>
</dbReference>
<keyword evidence="1" id="KW-0805">Transcription regulation</keyword>
<dbReference type="InterPro" id="IPR012318">
    <property type="entry name" value="HTH_CRP"/>
</dbReference>
<dbReference type="InterPro" id="IPR036388">
    <property type="entry name" value="WH-like_DNA-bd_sf"/>
</dbReference>
<accession>A0A1T5DIX7</accession>
<dbReference type="CDD" id="cd00038">
    <property type="entry name" value="CAP_ED"/>
    <property type="match status" value="1"/>
</dbReference>
<proteinExistence type="predicted"/>
<dbReference type="InterPro" id="IPR000595">
    <property type="entry name" value="cNMP-bd_dom"/>
</dbReference>
<dbReference type="PROSITE" id="PS00889">
    <property type="entry name" value="CNMP_BINDING_2"/>
    <property type="match status" value="1"/>
</dbReference>
<feature type="domain" description="Cyclic nucleotide-binding" evidence="4">
    <location>
        <begin position="15"/>
        <end position="135"/>
    </location>
</feature>
<keyword evidence="2" id="KW-0238">DNA-binding</keyword>
<dbReference type="Gene3D" id="1.10.10.10">
    <property type="entry name" value="Winged helix-like DNA-binding domain superfamily/Winged helix DNA-binding domain"/>
    <property type="match status" value="1"/>
</dbReference>
<dbReference type="GO" id="GO:0003700">
    <property type="term" value="F:DNA-binding transcription factor activity"/>
    <property type="evidence" value="ECO:0007669"/>
    <property type="project" value="TreeGrafter"/>
</dbReference>
<dbReference type="Pfam" id="PF00027">
    <property type="entry name" value="cNMP_binding"/>
    <property type="match status" value="1"/>
</dbReference>
<dbReference type="SMART" id="SM00419">
    <property type="entry name" value="HTH_CRP"/>
    <property type="match status" value="1"/>
</dbReference>
<keyword evidence="3" id="KW-0804">Transcription</keyword>
<dbReference type="STRING" id="439228.SAMN06295920_105216"/>
<dbReference type="AlphaFoldDB" id="A0A1T5DIX7"/>
<dbReference type="SUPFAM" id="SSF46785">
    <property type="entry name" value="Winged helix' DNA-binding domain"/>
    <property type="match status" value="1"/>
</dbReference>
<feature type="domain" description="HTH crp-type" evidence="5">
    <location>
        <begin position="149"/>
        <end position="218"/>
    </location>
</feature>
<evidence type="ECO:0000256" key="2">
    <source>
        <dbReference type="ARBA" id="ARBA00023125"/>
    </source>
</evidence>
<dbReference type="InterPro" id="IPR036390">
    <property type="entry name" value="WH_DNA-bd_sf"/>
</dbReference>
<dbReference type="EMBL" id="FUYM01000005">
    <property type="protein sequence ID" value="SKB71698.1"/>
    <property type="molecule type" value="Genomic_DNA"/>
</dbReference>
<sequence>MTPAELAAHLPKGSVFADCDDAELADLLSVGSLQPTRSNEEILRQGDEGTSLVLILDGVVRISLVTPNGREIILDYAEAGAVLGEIAVLDGQPRTASATAMWPGRLLRIPRASFFGFLERHPKVAVRLLREMARRLRETDSTIESDRAFTTAPRLARYLKRLTDQKMHGAKLTRDLSQSELGSFVGISRENINRQLAAWASEGVIELTQGKIRIVDPDYLTQIAEAAD</sequence>
<reference evidence="7" key="1">
    <citation type="submission" date="2017-02" db="EMBL/GenBank/DDBJ databases">
        <authorList>
            <person name="Varghese N."/>
            <person name="Submissions S."/>
        </authorList>
    </citation>
    <scope>NUCLEOTIDE SEQUENCE [LARGE SCALE GENOMIC DNA]</scope>
    <source>
        <strain evidence="7">UM2</strain>
    </source>
</reference>
<evidence type="ECO:0000313" key="7">
    <source>
        <dbReference type="Proteomes" id="UP000189818"/>
    </source>
</evidence>
<dbReference type="InterPro" id="IPR018488">
    <property type="entry name" value="cNMP-bd_CS"/>
</dbReference>
<dbReference type="PROSITE" id="PS50042">
    <property type="entry name" value="CNMP_BINDING_3"/>
    <property type="match status" value="1"/>
</dbReference>
<dbReference type="PANTHER" id="PTHR24567">
    <property type="entry name" value="CRP FAMILY TRANSCRIPTIONAL REGULATORY PROTEIN"/>
    <property type="match status" value="1"/>
</dbReference>
<dbReference type="GO" id="GO:0005829">
    <property type="term" value="C:cytosol"/>
    <property type="evidence" value="ECO:0007669"/>
    <property type="project" value="TreeGrafter"/>
</dbReference>